<gene>
    <name evidence="3" type="ORF">ACFP1B_14775</name>
</gene>
<dbReference type="RefSeq" id="WP_344517665.1">
    <property type="nucleotide sequence ID" value="NZ_BAAATU010000076.1"/>
</dbReference>
<keyword evidence="1" id="KW-1133">Transmembrane helix</keyword>
<dbReference type="InterPro" id="IPR022742">
    <property type="entry name" value="Hydrolase_4"/>
</dbReference>
<dbReference type="Gene3D" id="3.40.50.1820">
    <property type="entry name" value="alpha/beta hydrolase"/>
    <property type="match status" value="1"/>
</dbReference>
<evidence type="ECO:0000313" key="4">
    <source>
        <dbReference type="Proteomes" id="UP001596200"/>
    </source>
</evidence>
<keyword evidence="4" id="KW-1185">Reference proteome</keyword>
<comment type="caution">
    <text evidence="3">The sequence shown here is derived from an EMBL/GenBank/DDBJ whole genome shotgun (WGS) entry which is preliminary data.</text>
</comment>
<dbReference type="EC" id="3.4.-.-" evidence="3"/>
<accession>A0ABW1GIK2</accession>
<protein>
    <submittedName>
        <fullName evidence="3">Alpha/beta hydrolase family protein</fullName>
        <ecNumber evidence="3">3.4.-.-</ecNumber>
    </submittedName>
</protein>
<name>A0ABW1GIK2_9ACTN</name>
<proteinExistence type="predicted"/>
<evidence type="ECO:0000313" key="3">
    <source>
        <dbReference type="EMBL" id="MFC5914686.1"/>
    </source>
</evidence>
<evidence type="ECO:0000256" key="1">
    <source>
        <dbReference type="SAM" id="Phobius"/>
    </source>
</evidence>
<keyword evidence="3" id="KW-0378">Hydrolase</keyword>
<dbReference type="Pfam" id="PF12146">
    <property type="entry name" value="Hydrolase_4"/>
    <property type="match status" value="1"/>
</dbReference>
<dbReference type="Proteomes" id="UP001596200">
    <property type="component" value="Unassembled WGS sequence"/>
</dbReference>
<dbReference type="InterPro" id="IPR029058">
    <property type="entry name" value="AB_hydrolase_fold"/>
</dbReference>
<dbReference type="PANTHER" id="PTHR43265">
    <property type="entry name" value="ESTERASE ESTD"/>
    <property type="match status" value="1"/>
</dbReference>
<organism evidence="3 4">
    <name type="scientific">Streptomyces pulveraceus</name>
    <dbReference type="NCBI Taxonomy" id="68258"/>
    <lineage>
        <taxon>Bacteria</taxon>
        <taxon>Bacillati</taxon>
        <taxon>Actinomycetota</taxon>
        <taxon>Actinomycetes</taxon>
        <taxon>Kitasatosporales</taxon>
        <taxon>Streptomycetaceae</taxon>
        <taxon>Streptomyces</taxon>
    </lineage>
</organism>
<reference evidence="4" key="1">
    <citation type="journal article" date="2019" name="Int. J. Syst. Evol. Microbiol.">
        <title>The Global Catalogue of Microorganisms (GCM) 10K type strain sequencing project: providing services to taxonomists for standard genome sequencing and annotation.</title>
        <authorList>
            <consortium name="The Broad Institute Genomics Platform"/>
            <consortium name="The Broad Institute Genome Sequencing Center for Infectious Disease"/>
            <person name="Wu L."/>
            <person name="Ma J."/>
        </authorList>
    </citation>
    <scope>NUCLEOTIDE SEQUENCE [LARGE SCALE GENOMIC DNA]</scope>
    <source>
        <strain evidence="4">JCM 4147</strain>
    </source>
</reference>
<feature type="domain" description="Serine aminopeptidase S33" evidence="2">
    <location>
        <begin position="67"/>
        <end position="309"/>
    </location>
</feature>
<keyword evidence="1" id="KW-0812">Transmembrane</keyword>
<dbReference type="InterPro" id="IPR053145">
    <property type="entry name" value="AB_hydrolase_Est10"/>
</dbReference>
<dbReference type="GO" id="GO:0016787">
    <property type="term" value="F:hydrolase activity"/>
    <property type="evidence" value="ECO:0007669"/>
    <property type="project" value="UniProtKB-KW"/>
</dbReference>
<feature type="transmembrane region" description="Helical" evidence="1">
    <location>
        <begin position="12"/>
        <end position="35"/>
    </location>
</feature>
<keyword evidence="1" id="KW-0472">Membrane</keyword>
<dbReference type="PANTHER" id="PTHR43265:SF1">
    <property type="entry name" value="ESTERASE ESTD"/>
    <property type="match status" value="1"/>
</dbReference>
<dbReference type="SUPFAM" id="SSF53474">
    <property type="entry name" value="alpha/beta-Hydrolases"/>
    <property type="match status" value="1"/>
</dbReference>
<evidence type="ECO:0000259" key="2">
    <source>
        <dbReference type="Pfam" id="PF12146"/>
    </source>
</evidence>
<sequence length="419" mass="45116">MCPKTQPRRRGVRVAVWSLVTVLVVAAGLVGVVLWQNSYDMDEQRVAIRRGGHTLNGVLAIPRDGRKHHGLVVYVHGDGPVDATHDDGYKPMWEANAKAGYASLSWDKPGVAGASGDWLDQSMDDRADEAAAAIAWARARPDIDGDRIGLWGASQAGWVLPKIAAKTPVSFAIAVSPAINWLQQGRYNLLAELRADGASAARTKAEIARSDITRRLLGRHATFEEYVGAMGGDADGMTADRWGFISKNHTADATQDLRALRGVPVLLTLAGQDINVDTADTERTYHKVLDAGGALTVRHYPDATHSLLKQSIERSDIRIALTALFSPHSLFADGFLDSQRQFLKELSRGGHATPASSARVVHVRAYRRCAPKRMTPPLISGLSVPPGPVAPPLGHTFNRGGAAMSVLEAGRPIAGPRKR</sequence>
<dbReference type="EMBL" id="JBHSPU010000014">
    <property type="protein sequence ID" value="MFC5914686.1"/>
    <property type="molecule type" value="Genomic_DNA"/>
</dbReference>